<reference evidence="7 8" key="1">
    <citation type="journal article" date="2014" name="Genome Announc.">
        <title>Draft genome sequences of eight enterohepatic helicobacter species isolated from both laboratory and wild rodents.</title>
        <authorList>
            <person name="Sheh A."/>
            <person name="Shen Z."/>
            <person name="Fox J.G."/>
        </authorList>
    </citation>
    <scope>NUCLEOTIDE SEQUENCE [LARGE SCALE GENOMIC DNA]</scope>
    <source>
        <strain evidence="7 8">MIT 98-6810</strain>
    </source>
</reference>
<dbReference type="Proteomes" id="UP000029925">
    <property type="component" value="Unassembled WGS sequence"/>
</dbReference>
<evidence type="ECO:0000259" key="5">
    <source>
        <dbReference type="SMART" id="SM01360"/>
    </source>
</evidence>
<dbReference type="Pfam" id="PF07703">
    <property type="entry name" value="A2M_BRD"/>
    <property type="match status" value="1"/>
</dbReference>
<dbReference type="InterPro" id="IPR021868">
    <property type="entry name" value="Alpha_2_Macroglob_MG3"/>
</dbReference>
<evidence type="ECO:0000313" key="8">
    <source>
        <dbReference type="Proteomes" id="UP000029925"/>
    </source>
</evidence>
<dbReference type="GO" id="GO:0005615">
    <property type="term" value="C:extracellular space"/>
    <property type="evidence" value="ECO:0007669"/>
    <property type="project" value="InterPro"/>
</dbReference>
<dbReference type="EMBL" id="LN907858">
    <property type="protein sequence ID" value="CUU39347.1"/>
    <property type="molecule type" value="Genomic_DNA"/>
</dbReference>
<dbReference type="PROSITE" id="PS51257">
    <property type="entry name" value="PROKAR_LIPOPROTEIN"/>
    <property type="match status" value="1"/>
</dbReference>
<dbReference type="SUPFAM" id="SSF48239">
    <property type="entry name" value="Terpenoid cyclases/Protein prenyltransferases"/>
    <property type="match status" value="1"/>
</dbReference>
<dbReference type="InterPro" id="IPR008930">
    <property type="entry name" value="Terpenoid_cyclase/PrenylTrfase"/>
</dbReference>
<dbReference type="KEGG" id="hty:BN2458_PEG0461"/>
<dbReference type="Pfam" id="PF17973">
    <property type="entry name" value="bMG10"/>
    <property type="match status" value="1"/>
</dbReference>
<dbReference type="Gene3D" id="1.50.10.20">
    <property type="match status" value="1"/>
</dbReference>
<proteinExistence type="inferred from homology"/>
<dbReference type="STRING" id="76936.BN2458_PEG0461"/>
<evidence type="ECO:0000256" key="1">
    <source>
        <dbReference type="ARBA" id="ARBA00010556"/>
    </source>
</evidence>
<dbReference type="Pfam" id="PF17962">
    <property type="entry name" value="bMG6"/>
    <property type="match status" value="1"/>
</dbReference>
<dbReference type="InterPro" id="IPR041246">
    <property type="entry name" value="Bact_MG10"/>
</dbReference>
<accession>A0A0S4PSQ3</accession>
<dbReference type="SMART" id="SM01419">
    <property type="entry name" value="Thiol-ester_cl"/>
    <property type="match status" value="1"/>
</dbReference>
<sequence>MNTIKTRTNNKISVALLLCVFLVFFISACADNKSVSSYTQNISTEQDDNIRITFENPIVSEETFNASKIYEVKASDDIIKINGKGVDATYVYRSTYEILIFPLATLKPNTKYTFNVNLAKLENTLIKDSLSLDVRTNLTEADILPFEPTYNASQSLSFRTSVEFSQRFDMSALLQAIESNDKKEIAKAITLQDDKGADVGFTLQAAPKALFIKSDELPIQEDKAYTLTIKAKYFGLKEDKVARYIQSVGNLEVVGIRAISTETPYIEVAFSSYLAQNTHLENFISIEPDIKAKFSQSGNVVRIDAPFSLSKNYKIRIKEGLVGVDKARMQTAKEDSIFFHQITPAIAFSQQGIFLPSNAAHKIAFKSMNIKKVRLKISKIYPNNITAYLYRQNLIGETQYNNYSRDDHYYDDEYSDRGIYADFERLGDEVLKQDFELEAEQNQWLQSEIDLSALKDKKGIFIIELGFKEEDMMYEFPEGTSSWRKSQFFDKATIQKHLIFSNIALIAQQSGDDKLEVMALDMVSNKPLSSVQINAISRKNQTLQSISTDSQGIATFNESSKIMYLDANKDDDNTILRLKNPVSTEGFDVAGEVLDGNTRAYIYTDRGVYRPGESAHINILARADSKPITHPIHISITSPQGKKIIENLSLKEQLFGLFSYTFTTESNAPSGIYELEAKVGGSSFWHKISVENVVPNRIKVEIASPDKISTVDELNFTLQSKYLFGAPASNLKYNIDLLVKEVNFYAPAYKDYVFTSHQSLNDFYDDFEGKLDENGKKNIEIDIDDFIEKASRNLRAILSAKVIESGGRQVQNAKAVDIMLFDAFVGIKKPESRYVSADKEIHLPIIVLSSDTQKPLVNRKLKYTIYHSNQSWWWDYSSYDEFVRSIKSSKYTRVLQEGNLTSKAEPVVLTFTPNQSGELFIEVQDLTNGTKSALSLYASEYGEPNLEPKITALKMSSNKTHYLSDEKAVVTFESIKDSKALVNIIGADKVFERFFVDTKDGQTQFELPLKKAYAPNVYVSVHLLQDYNSINNDRSQRLYGIIPLMVENADSKITIDIDAPKSIRPNDNFVVNLSNKEKKKVAYTLAIVDEGLLDLTDFSSPNPWVYFYKKLALSLLNFDNYDMIIGHNIDKIHQVLKVGGEAMFKAGAKRKDLNQAQRFKPVAFYAKPIMSDDKGKAKFTYTMPSYMGSVRIMAVAVDEKAYGGASQNMQVSAPVAMLPTIPRSLKNGDKFTLAIEVLPTQEKVGKVTLNLKSGDKIAFDKNQITLQFDDKKSQNVYINAQASENHIGQDFIDISLSSKDFKLNQKSEIDILPNNPYTTLSQKFTLKPKDSLTLENPKNSIIGSSDSYVIVSQSPILSIDNRLKWLIRYPYGCIEQTTSSVMPQLFLNKLSKSNFIDKQEIVRNINAGIERIGRFQTSDGGFSYWQGETRSNPWGSAYAGHFLLLAKANGYYVADNVLKNWISYQKNLAKNTEDPKTAIYALYLLSLAGEPQIGLLNAIYENLDSLNIDVSNKWLLGAAYKLAGMQSIAEKITKNLPTITKERDESYYIYSYGSSLRDNAMILRAYTEIYGAPHKEALSLLIQKLESDNWYSTQTLGYSLLALSSTMPASEDKGNNIIDVNFNGKNFKADKGADSIKIPFDAIEGKLSSNNAFPLYINQVWDGILLEKDIQAKSQKIALARSFLDESGNPIDVSNIPSSSTFYMKLTLSNASERVRVNNVAITQNLPSGWEIENTRLRDDVILPKFVTNSGITYTDIRDDKIMWFMDYHGNSKVMFVKINAITPGEYILPPATAEAMYDNSFLANTSSMPVVVSSRER</sequence>
<feature type="signal peptide" evidence="3">
    <location>
        <begin position="1"/>
        <end position="30"/>
    </location>
</feature>
<feature type="chain" id="PRO_5044546875" evidence="3">
    <location>
        <begin position="31"/>
        <end position="1818"/>
    </location>
</feature>
<comment type="similarity">
    <text evidence="1">Belongs to the protease inhibitor I39 (alpha-2-macroglobulin) family. Bacterial alpha-2-macroglobulin subfamily.</text>
</comment>
<dbReference type="InterPro" id="IPR051802">
    <property type="entry name" value="YfhM-like"/>
</dbReference>
<dbReference type="Pfam" id="PF01835">
    <property type="entry name" value="MG2"/>
    <property type="match status" value="1"/>
</dbReference>
<dbReference type="Gene3D" id="2.60.40.1930">
    <property type="match status" value="1"/>
</dbReference>
<organism evidence="6 9">
    <name type="scientific">Helicobacter typhlonius</name>
    <dbReference type="NCBI Taxonomy" id="76936"/>
    <lineage>
        <taxon>Bacteria</taxon>
        <taxon>Pseudomonadati</taxon>
        <taxon>Campylobacterota</taxon>
        <taxon>Epsilonproteobacteria</taxon>
        <taxon>Campylobacterales</taxon>
        <taxon>Helicobacteraceae</taxon>
        <taxon>Helicobacter</taxon>
    </lineage>
</organism>
<evidence type="ECO:0000256" key="2">
    <source>
        <dbReference type="ARBA" id="ARBA00022729"/>
    </source>
</evidence>
<evidence type="ECO:0000313" key="6">
    <source>
        <dbReference type="EMBL" id="CUU39347.1"/>
    </source>
</evidence>
<evidence type="ECO:0000256" key="3">
    <source>
        <dbReference type="SAM" id="SignalP"/>
    </source>
</evidence>
<dbReference type="Pfam" id="PF00207">
    <property type="entry name" value="A2M"/>
    <property type="match status" value="1"/>
</dbReference>
<evidence type="ECO:0000259" key="4">
    <source>
        <dbReference type="SMART" id="SM01359"/>
    </source>
</evidence>
<keyword evidence="2 3" id="KW-0732">Signal</keyword>
<dbReference type="PANTHER" id="PTHR40094">
    <property type="entry name" value="ALPHA-2-MACROGLOBULIN HOMOLOG"/>
    <property type="match status" value="1"/>
</dbReference>
<dbReference type="PANTHER" id="PTHR40094:SF1">
    <property type="entry name" value="UBIQUITIN DOMAIN-CONTAINING PROTEIN"/>
    <property type="match status" value="1"/>
</dbReference>
<protein>
    <submittedName>
        <fullName evidence="6 7">Alpha-2-macroglobulin</fullName>
    </submittedName>
</protein>
<dbReference type="InterPro" id="IPR047565">
    <property type="entry name" value="Alpha-macroglob_thiol-ester_cl"/>
</dbReference>
<dbReference type="Pfam" id="PF11974">
    <property type="entry name" value="bMG3"/>
    <property type="match status" value="1"/>
</dbReference>
<dbReference type="SMART" id="SM01360">
    <property type="entry name" value="A2M"/>
    <property type="match status" value="1"/>
</dbReference>
<reference evidence="9" key="2">
    <citation type="submission" date="2015-11" db="EMBL/GenBank/DDBJ databases">
        <authorList>
            <person name="Anvar S.Y."/>
        </authorList>
    </citation>
    <scope>NUCLEOTIDE SEQUENCE [LARGE SCALE GENOMIC DNA]</scope>
</reference>
<dbReference type="InterPro" id="IPR011626">
    <property type="entry name" value="Alpha-macroglobulin_TED"/>
</dbReference>
<dbReference type="InterPro" id="IPR001599">
    <property type="entry name" value="Macroglobln_a2"/>
</dbReference>
<name>A0A0S4PSQ3_9HELI</name>
<dbReference type="Pfam" id="PF07678">
    <property type="entry name" value="TED_complement"/>
    <property type="match status" value="1"/>
</dbReference>
<dbReference type="EMBL" id="JRPF02000001">
    <property type="protein sequence ID" value="TLD79533.1"/>
    <property type="molecule type" value="Genomic_DNA"/>
</dbReference>
<reference evidence="6" key="3">
    <citation type="submission" date="2015-11" db="EMBL/GenBank/DDBJ databases">
        <authorList>
            <person name="Zhang Y."/>
            <person name="Guo Z."/>
        </authorList>
    </citation>
    <scope>NUCLEOTIDE SEQUENCE</scope>
    <source>
        <strain evidence="6">1</strain>
    </source>
</reference>
<dbReference type="GO" id="GO:0004866">
    <property type="term" value="F:endopeptidase inhibitor activity"/>
    <property type="evidence" value="ECO:0007669"/>
    <property type="project" value="InterPro"/>
</dbReference>
<feature type="domain" description="Alpha-2-macroglobulin bait region" evidence="4">
    <location>
        <begin position="953"/>
        <end position="1095"/>
    </location>
</feature>
<dbReference type="Proteomes" id="UP000064525">
    <property type="component" value="Chromosome I"/>
</dbReference>
<dbReference type="RefSeq" id="WP_081951490.1">
    <property type="nucleotide sequence ID" value="NZ_CAMTKE010000001.1"/>
</dbReference>
<dbReference type="CDD" id="cd02891">
    <property type="entry name" value="A2M_like"/>
    <property type="match status" value="1"/>
</dbReference>
<evidence type="ECO:0000313" key="9">
    <source>
        <dbReference type="Proteomes" id="UP000064525"/>
    </source>
</evidence>
<dbReference type="InterPro" id="IPR002890">
    <property type="entry name" value="MG2"/>
</dbReference>
<keyword evidence="8" id="KW-1185">Reference proteome</keyword>
<evidence type="ECO:0000313" key="7">
    <source>
        <dbReference type="EMBL" id="TLD79533.1"/>
    </source>
</evidence>
<gene>
    <name evidence="6" type="ORF">BN2458_PEG0461</name>
    <name evidence="7" type="ORF">LS75_000915</name>
</gene>
<dbReference type="SMART" id="SM01359">
    <property type="entry name" value="A2M_N_2"/>
    <property type="match status" value="1"/>
</dbReference>
<dbReference type="PATRIC" id="fig|76936.10.peg.450"/>
<dbReference type="Pfam" id="PF17972">
    <property type="entry name" value="bMG5"/>
    <property type="match status" value="1"/>
</dbReference>
<dbReference type="InterPro" id="IPR041203">
    <property type="entry name" value="Bact_A2M_MG5"/>
</dbReference>
<dbReference type="OrthoDB" id="9767116at2"/>
<dbReference type="InterPro" id="IPR011625">
    <property type="entry name" value="A2M_N_BRD"/>
</dbReference>
<feature type="domain" description="Alpha-2-macroglobulin" evidence="5">
    <location>
        <begin position="1162"/>
        <end position="1251"/>
    </location>
</feature>
<dbReference type="InterPro" id="IPR041462">
    <property type="entry name" value="Bact_A2M_MG6"/>
</dbReference>
<dbReference type="GeneID" id="78150768"/>